<dbReference type="GO" id="GO:0003746">
    <property type="term" value="F:translation elongation factor activity"/>
    <property type="evidence" value="ECO:0007669"/>
    <property type="project" value="UniProtKB-KW"/>
</dbReference>
<dbReference type="InterPro" id="IPR035647">
    <property type="entry name" value="EFG_III/V"/>
</dbReference>
<evidence type="ECO:0000256" key="1">
    <source>
        <dbReference type="ARBA" id="ARBA00022741"/>
    </source>
</evidence>
<dbReference type="InterPro" id="IPR009000">
    <property type="entry name" value="Transl_B-barrel_sf"/>
</dbReference>
<keyword evidence="1" id="KW-0547">Nucleotide-binding</keyword>
<feature type="domain" description="Tr-type G" evidence="4">
    <location>
        <begin position="1"/>
        <end position="219"/>
    </location>
</feature>
<dbReference type="GO" id="GO:0003924">
    <property type="term" value="F:GTPase activity"/>
    <property type="evidence" value="ECO:0007669"/>
    <property type="project" value="InterPro"/>
</dbReference>
<dbReference type="Gene3D" id="3.40.50.300">
    <property type="entry name" value="P-loop containing nucleotide triphosphate hydrolases"/>
    <property type="match status" value="1"/>
</dbReference>
<evidence type="ECO:0000313" key="5">
    <source>
        <dbReference type="EMBL" id="CCH73551.1"/>
    </source>
</evidence>
<dbReference type="PRINTS" id="PR00315">
    <property type="entry name" value="ELONGATNFCT"/>
</dbReference>
<proteinExistence type="predicted"/>
<organism evidence="5 6">
    <name type="scientific">Nostocoides australiense Ben110</name>
    <dbReference type="NCBI Taxonomy" id="1193182"/>
    <lineage>
        <taxon>Bacteria</taxon>
        <taxon>Bacillati</taxon>
        <taxon>Actinomycetota</taxon>
        <taxon>Actinomycetes</taxon>
        <taxon>Micrococcales</taxon>
        <taxon>Intrasporangiaceae</taxon>
        <taxon>Nostocoides</taxon>
    </lineage>
</organism>
<dbReference type="STRING" id="1193182.BN11_2920002"/>
<gene>
    <name evidence="5" type="ORF">BN11_2920002</name>
</gene>
<dbReference type="GO" id="GO:0032790">
    <property type="term" value="P:ribosome disassembly"/>
    <property type="evidence" value="ECO:0007669"/>
    <property type="project" value="TreeGrafter"/>
</dbReference>
<dbReference type="InterPro" id="IPR000795">
    <property type="entry name" value="T_Tr_GTP-bd_dom"/>
</dbReference>
<dbReference type="GO" id="GO:0005525">
    <property type="term" value="F:GTP binding"/>
    <property type="evidence" value="ECO:0007669"/>
    <property type="project" value="UniProtKB-KW"/>
</dbReference>
<keyword evidence="2" id="KW-0648">Protein biosynthesis</keyword>
<protein>
    <submittedName>
        <fullName evidence="5">Putative translation elongation factor G</fullName>
    </submittedName>
</protein>
<evidence type="ECO:0000259" key="4">
    <source>
        <dbReference type="PROSITE" id="PS51722"/>
    </source>
</evidence>
<dbReference type="InterPro" id="IPR005225">
    <property type="entry name" value="Small_GTP-bd"/>
</dbReference>
<accession>W6JXS9</accession>
<sequence length="738" mass="79122">MTTLNLGIVAHVDAGKTSLTERLLFDAGVIDALGSVDAGTTRTDSLVLERDRGITIRSAVMSFALGDLQVNIVDTPGHPDFIAEVERSLGILDAAVLVLSAVEGVQAQTVVLWRALRRVVVPMLVFVNKIDRSGDSCAVLNAIRERFGVVLDQRTAAHAEGERTAYVRALRPGSAGGGSQSPAPERCVPAYCGSAITGAGVPELTNALRDLGARLPAPHRTGEPAGTVFAVDRSGGARRVWIRLWDGQIRARQRLRDGDHTTPPVTRLAVTMPNSVCDARVATAGQIVAISGVPLRIGDESGASRGRAIAAFPPPVLQSLVEPVDPAQRGLLWAGLRDLADEDPLIDLRLDDNTGQAAVSLHGEVQKEIIAALLGQRYGVSARFTDTTVVCLERVRGVGEDVLRILTRVGGYLDDTRIAGEYLHLSGLLATARLPELTSGLPDVAEGEAAVVHRLEHHAPVAGSPPQRCRIGPDPADREAWFRDMPSSGGLSVTSGKVVAMARAKHDGIGTPGGSPERPALFFSGPEEFRAWLTANHETAPELWMGLRKRHVADRGLTWAQAVPEALCFGWIDSVAQRIDEDTTRQRWTPRRAGSVWSSVNIALVEELTAGGRMQPAGIAAFERRQPERSGIYAYEKPGDQELPAEYAAQLAADPVAARWLELATPTYRRLVIHWVLAAKQQATRDKRMAELVADSARGLLVKPQRYGAVPAWVVRNRATLGLADPGDGTGASGPEER</sequence>
<evidence type="ECO:0000313" key="6">
    <source>
        <dbReference type="Proteomes" id="UP000035763"/>
    </source>
</evidence>
<dbReference type="SUPFAM" id="SSF52540">
    <property type="entry name" value="P-loop containing nucleoside triphosphate hydrolases"/>
    <property type="match status" value="1"/>
</dbReference>
<comment type="caution">
    <text evidence="5">The sequence shown here is derived from an EMBL/GenBank/DDBJ whole genome shotgun (WGS) entry which is preliminary data.</text>
</comment>
<dbReference type="Gene3D" id="3.30.70.870">
    <property type="entry name" value="Elongation Factor G (Translational Gtpase), domain 3"/>
    <property type="match status" value="1"/>
</dbReference>
<dbReference type="InterPro" id="IPR031157">
    <property type="entry name" value="G_TR_CS"/>
</dbReference>
<evidence type="ECO:0000256" key="3">
    <source>
        <dbReference type="ARBA" id="ARBA00023134"/>
    </source>
</evidence>
<dbReference type="Proteomes" id="UP000035763">
    <property type="component" value="Unassembled WGS sequence"/>
</dbReference>
<dbReference type="InterPro" id="IPR041095">
    <property type="entry name" value="EFG_II"/>
</dbReference>
<reference evidence="5" key="2">
    <citation type="journal article" date="2013" name="ISME J.">
        <title>A metabolic model for members of the genus Tetrasphaera involved in enhanced biological phosphorus removal.</title>
        <authorList>
            <person name="Kristiansen R."/>
            <person name="Nguyen H.T.T."/>
            <person name="Saunders A.M."/>
            <person name="Nielsen J.L."/>
            <person name="Wimmer R."/>
            <person name="Le V.Q."/>
            <person name="McIlroy S.J."/>
            <person name="Petrovski S."/>
            <person name="Seviour R.J."/>
            <person name="Calteau A."/>
            <person name="Nielsen K.L."/>
            <person name="Nielsen P.H."/>
        </authorList>
    </citation>
    <scope>NUCLEOTIDE SEQUENCE [LARGE SCALE GENOMIC DNA]</scope>
    <source>
        <strain evidence="5">Ben110</strain>
    </source>
</reference>
<dbReference type="AlphaFoldDB" id="W6JXS9"/>
<dbReference type="RefSeq" id="WP_053084140.1">
    <property type="nucleotide sequence ID" value="NZ_HG764815.1"/>
</dbReference>
<dbReference type="PROSITE" id="PS51722">
    <property type="entry name" value="G_TR_2"/>
    <property type="match status" value="1"/>
</dbReference>
<reference evidence="5" key="1">
    <citation type="submission" date="2012-05" db="EMBL/GenBank/DDBJ databases">
        <authorList>
            <person name="McIlroy S."/>
        </authorList>
    </citation>
    <scope>NUCLEOTIDE SEQUENCE</scope>
    <source>
        <strain evidence="5">Ben110</strain>
    </source>
</reference>
<dbReference type="SUPFAM" id="SSF54980">
    <property type="entry name" value="EF-G C-terminal domain-like"/>
    <property type="match status" value="1"/>
</dbReference>
<dbReference type="PANTHER" id="PTHR43261:SF1">
    <property type="entry name" value="RIBOSOME-RELEASING FACTOR 2, MITOCHONDRIAL"/>
    <property type="match status" value="1"/>
</dbReference>
<dbReference type="PANTHER" id="PTHR43261">
    <property type="entry name" value="TRANSLATION ELONGATION FACTOR G-RELATED"/>
    <property type="match status" value="1"/>
</dbReference>
<dbReference type="EMBL" id="CAJA01000215">
    <property type="protein sequence ID" value="CCH73551.1"/>
    <property type="molecule type" value="Genomic_DNA"/>
</dbReference>
<keyword evidence="6" id="KW-1185">Reference proteome</keyword>
<keyword evidence="3" id="KW-0342">GTP-binding</keyword>
<keyword evidence="5" id="KW-0251">Elongation factor</keyword>
<dbReference type="SUPFAM" id="SSF50447">
    <property type="entry name" value="Translation proteins"/>
    <property type="match status" value="1"/>
</dbReference>
<dbReference type="Pfam" id="PF14492">
    <property type="entry name" value="EFG_III"/>
    <property type="match status" value="1"/>
</dbReference>
<dbReference type="InterPro" id="IPR027417">
    <property type="entry name" value="P-loop_NTPase"/>
</dbReference>
<name>W6JXS9_9MICO</name>
<dbReference type="Pfam" id="PF00009">
    <property type="entry name" value="GTP_EFTU"/>
    <property type="match status" value="1"/>
</dbReference>
<dbReference type="PROSITE" id="PS00301">
    <property type="entry name" value="G_TR_1"/>
    <property type="match status" value="1"/>
</dbReference>
<dbReference type="NCBIfam" id="TIGR00231">
    <property type="entry name" value="small_GTP"/>
    <property type="match status" value="1"/>
</dbReference>
<evidence type="ECO:0000256" key="2">
    <source>
        <dbReference type="ARBA" id="ARBA00022917"/>
    </source>
</evidence>
<dbReference type="Pfam" id="PF13376">
    <property type="entry name" value="OmdA"/>
    <property type="match status" value="1"/>
</dbReference>